<evidence type="ECO:0000313" key="1">
    <source>
        <dbReference type="EMBL" id="MBB5185732.1"/>
    </source>
</evidence>
<dbReference type="Gene3D" id="3.40.50.510">
    <property type="entry name" value="Phosphotransferase system, mannose-type IIA component"/>
    <property type="match status" value="1"/>
</dbReference>
<dbReference type="EMBL" id="JACHHD010000026">
    <property type="protein sequence ID" value="MBB5185732.1"/>
    <property type="molecule type" value="Genomic_DNA"/>
</dbReference>
<sequence length="119" mass="13440">MSRSLYYLETENESQDIKDTLLMIMGTCPIHFINVDNMNNAIQAEDEKIIFTSGLLSNEIISQDIKSISNICFISGFNLFMLLDAILGIDADHSFDTYVRNIVKNGQASINIVEREDIT</sequence>
<dbReference type="SUPFAM" id="SSF53062">
    <property type="entry name" value="PTS system fructose IIA component-like"/>
    <property type="match status" value="1"/>
</dbReference>
<reference evidence="1 2" key="1">
    <citation type="submission" date="2020-08" db="EMBL/GenBank/DDBJ databases">
        <title>Genomic Encyclopedia of Type Strains, Phase IV (KMG-IV): sequencing the most valuable type-strain genomes for metagenomic binning, comparative biology and taxonomic classification.</title>
        <authorList>
            <person name="Goeker M."/>
        </authorList>
    </citation>
    <scope>NUCLEOTIDE SEQUENCE [LARGE SCALE GENOMIC DNA]</scope>
    <source>
        <strain evidence="1 2">DSM 26963</strain>
    </source>
</reference>
<comment type="caution">
    <text evidence="1">The sequence shown here is derived from an EMBL/GenBank/DDBJ whole genome shotgun (WGS) entry which is preliminary data.</text>
</comment>
<dbReference type="Proteomes" id="UP000521313">
    <property type="component" value="Unassembled WGS sequence"/>
</dbReference>
<keyword evidence="1" id="KW-0808">Transferase</keyword>
<dbReference type="GO" id="GO:0009401">
    <property type="term" value="P:phosphoenolpyruvate-dependent sugar phosphotransferase system"/>
    <property type="evidence" value="ECO:0007669"/>
    <property type="project" value="InterPro"/>
</dbReference>
<name>A0A7W8D476_9FIRM</name>
<dbReference type="GO" id="GO:0016740">
    <property type="term" value="F:transferase activity"/>
    <property type="evidence" value="ECO:0007669"/>
    <property type="project" value="UniProtKB-KW"/>
</dbReference>
<gene>
    <name evidence="1" type="ORF">HNQ43_001812</name>
</gene>
<dbReference type="InterPro" id="IPR036662">
    <property type="entry name" value="PTS_EIIA_man-typ_sf"/>
</dbReference>
<dbReference type="AlphaFoldDB" id="A0A7W8D476"/>
<accession>A0A7W8D476</accession>
<proteinExistence type="predicted"/>
<organism evidence="1 2">
    <name type="scientific">Faecalicoccus acidiformans</name>
    <dbReference type="NCBI Taxonomy" id="915173"/>
    <lineage>
        <taxon>Bacteria</taxon>
        <taxon>Bacillati</taxon>
        <taxon>Bacillota</taxon>
        <taxon>Erysipelotrichia</taxon>
        <taxon>Erysipelotrichales</taxon>
        <taxon>Erysipelotrichaceae</taxon>
        <taxon>Faecalicoccus</taxon>
    </lineage>
</organism>
<evidence type="ECO:0000313" key="2">
    <source>
        <dbReference type="Proteomes" id="UP000521313"/>
    </source>
</evidence>
<protein>
    <submittedName>
        <fullName evidence="1">Mannose/fructose-specific phosphotransferase system component IIA</fullName>
    </submittedName>
</protein>
<dbReference type="RefSeq" id="WP_183376963.1">
    <property type="nucleotide sequence ID" value="NZ_JACHHD010000026.1"/>
</dbReference>
<dbReference type="GO" id="GO:0016020">
    <property type="term" value="C:membrane"/>
    <property type="evidence" value="ECO:0007669"/>
    <property type="project" value="InterPro"/>
</dbReference>